<evidence type="ECO:0000313" key="1">
    <source>
        <dbReference type="EMBL" id="CAD8110538.1"/>
    </source>
</evidence>
<gene>
    <name evidence="1" type="ORF">PSON_ATCC_30995.1.T0960037</name>
</gene>
<proteinExistence type="predicted"/>
<reference evidence="1" key="1">
    <citation type="submission" date="2021-01" db="EMBL/GenBank/DDBJ databases">
        <authorList>
            <consortium name="Genoscope - CEA"/>
            <person name="William W."/>
        </authorList>
    </citation>
    <scope>NUCLEOTIDE SEQUENCE</scope>
</reference>
<dbReference type="EMBL" id="CAJJDN010000096">
    <property type="protein sequence ID" value="CAD8110538.1"/>
    <property type="molecule type" value="Genomic_DNA"/>
</dbReference>
<dbReference type="AlphaFoldDB" id="A0A8S1Q543"/>
<sequence>MANKYNVQIILQKKYSNCQSYYYSRTLNDFINQARTQEVIEFYQALAFYENQEYFRRFYFANEVKDKLQLFTEYYKYHNEIPRFFMHKISNIMSNYHDKKRRVEYYRIKRIIEEENRKNPNKPKKAIVGDLPEENKPASPKVQEQVYSKILEDIIDNSTTIDVINKKLDALQINTGELILQASNREQEQLQNFIHFLIDKQKPKIQTHFQLHSPKTFNRIPFGVSQQTIKQIISRTSKNQQTFHLSPKILKDEQLVSQNGPSTHRQVKDPLSKILSPVHIYTLNSPSTNHHTLEIKQKVSIQTHRSQQASVSLSKQFKITDSLPQNRKFHKHTRSEFRFFKK</sequence>
<comment type="caution">
    <text evidence="1">The sequence shown here is derived from an EMBL/GenBank/DDBJ whole genome shotgun (WGS) entry which is preliminary data.</text>
</comment>
<dbReference type="OrthoDB" id="300277at2759"/>
<name>A0A8S1Q543_9CILI</name>
<organism evidence="1 2">
    <name type="scientific">Paramecium sonneborni</name>
    <dbReference type="NCBI Taxonomy" id="65129"/>
    <lineage>
        <taxon>Eukaryota</taxon>
        <taxon>Sar</taxon>
        <taxon>Alveolata</taxon>
        <taxon>Ciliophora</taxon>
        <taxon>Intramacronucleata</taxon>
        <taxon>Oligohymenophorea</taxon>
        <taxon>Peniculida</taxon>
        <taxon>Parameciidae</taxon>
        <taxon>Paramecium</taxon>
    </lineage>
</organism>
<accession>A0A8S1Q543</accession>
<evidence type="ECO:0000313" key="2">
    <source>
        <dbReference type="Proteomes" id="UP000692954"/>
    </source>
</evidence>
<keyword evidence="2" id="KW-1185">Reference proteome</keyword>
<dbReference type="Proteomes" id="UP000692954">
    <property type="component" value="Unassembled WGS sequence"/>
</dbReference>
<protein>
    <submittedName>
        <fullName evidence="1">Uncharacterized protein</fullName>
    </submittedName>
</protein>